<gene>
    <name evidence="2" type="ORF">PHLGIDRAFT_279464</name>
</gene>
<name>A0A0C3RRL8_PHLG1</name>
<dbReference type="PROSITE" id="PS50097">
    <property type="entry name" value="BTB"/>
    <property type="match status" value="1"/>
</dbReference>
<reference evidence="2 3" key="1">
    <citation type="journal article" date="2014" name="PLoS Genet.">
        <title>Analysis of the Phlebiopsis gigantea genome, transcriptome and secretome provides insight into its pioneer colonization strategies of wood.</title>
        <authorList>
            <person name="Hori C."/>
            <person name="Ishida T."/>
            <person name="Igarashi K."/>
            <person name="Samejima M."/>
            <person name="Suzuki H."/>
            <person name="Master E."/>
            <person name="Ferreira P."/>
            <person name="Ruiz-Duenas F.J."/>
            <person name="Held B."/>
            <person name="Canessa P."/>
            <person name="Larrondo L.F."/>
            <person name="Schmoll M."/>
            <person name="Druzhinina I.S."/>
            <person name="Kubicek C.P."/>
            <person name="Gaskell J.A."/>
            <person name="Kersten P."/>
            <person name="St John F."/>
            <person name="Glasner J."/>
            <person name="Sabat G."/>
            <person name="Splinter BonDurant S."/>
            <person name="Syed K."/>
            <person name="Yadav J."/>
            <person name="Mgbeahuruike A.C."/>
            <person name="Kovalchuk A."/>
            <person name="Asiegbu F.O."/>
            <person name="Lackner G."/>
            <person name="Hoffmeister D."/>
            <person name="Rencoret J."/>
            <person name="Gutierrez A."/>
            <person name="Sun H."/>
            <person name="Lindquist E."/>
            <person name="Barry K."/>
            <person name="Riley R."/>
            <person name="Grigoriev I.V."/>
            <person name="Henrissat B."/>
            <person name="Kues U."/>
            <person name="Berka R.M."/>
            <person name="Martinez A.T."/>
            <person name="Covert S.F."/>
            <person name="Blanchette R.A."/>
            <person name="Cullen D."/>
        </authorList>
    </citation>
    <scope>NUCLEOTIDE SEQUENCE [LARGE SCALE GENOMIC DNA]</scope>
    <source>
        <strain evidence="2 3">11061_1 CR5-6</strain>
    </source>
</reference>
<evidence type="ECO:0000313" key="3">
    <source>
        <dbReference type="Proteomes" id="UP000053257"/>
    </source>
</evidence>
<evidence type="ECO:0000313" key="2">
    <source>
        <dbReference type="EMBL" id="KIP02766.1"/>
    </source>
</evidence>
<dbReference type="Pfam" id="PF00651">
    <property type="entry name" value="BTB"/>
    <property type="match status" value="1"/>
</dbReference>
<keyword evidence="3" id="KW-1185">Reference proteome</keyword>
<dbReference type="SUPFAM" id="SSF54695">
    <property type="entry name" value="POZ domain"/>
    <property type="match status" value="1"/>
</dbReference>
<dbReference type="STRING" id="745531.A0A0C3RRL8"/>
<evidence type="ECO:0000259" key="1">
    <source>
        <dbReference type="PROSITE" id="PS50097"/>
    </source>
</evidence>
<dbReference type="InterPro" id="IPR011333">
    <property type="entry name" value="SKP1/BTB/POZ_sf"/>
</dbReference>
<dbReference type="CDD" id="cd18186">
    <property type="entry name" value="BTB_POZ_ZBTB_KLHL-like"/>
    <property type="match status" value="1"/>
</dbReference>
<dbReference type="OrthoDB" id="3036049at2759"/>
<dbReference type="EMBL" id="KN840655">
    <property type="protein sequence ID" value="KIP02766.1"/>
    <property type="molecule type" value="Genomic_DNA"/>
</dbReference>
<accession>A0A0C3RRL8</accession>
<dbReference type="InterPro" id="IPR000210">
    <property type="entry name" value="BTB/POZ_dom"/>
</dbReference>
<feature type="domain" description="BTB" evidence="1">
    <location>
        <begin position="47"/>
        <end position="110"/>
    </location>
</feature>
<dbReference type="Gene3D" id="3.30.710.10">
    <property type="entry name" value="Potassium Channel Kv1.1, Chain A"/>
    <property type="match status" value="1"/>
</dbReference>
<protein>
    <recommendedName>
        <fullName evidence="1">BTB domain-containing protein</fullName>
    </recommendedName>
</protein>
<dbReference type="AlphaFoldDB" id="A0A0C3RRL8"/>
<organism evidence="2 3">
    <name type="scientific">Phlebiopsis gigantea (strain 11061_1 CR5-6)</name>
    <name type="common">White-rot fungus</name>
    <name type="synonym">Peniophora gigantea</name>
    <dbReference type="NCBI Taxonomy" id="745531"/>
    <lineage>
        <taxon>Eukaryota</taxon>
        <taxon>Fungi</taxon>
        <taxon>Dikarya</taxon>
        <taxon>Basidiomycota</taxon>
        <taxon>Agaricomycotina</taxon>
        <taxon>Agaricomycetes</taxon>
        <taxon>Polyporales</taxon>
        <taxon>Phanerochaetaceae</taxon>
        <taxon>Phlebiopsis</taxon>
    </lineage>
</organism>
<sequence>MASTWDREAEARLARVDRRQSETLPLVLVGSGAERHFRHEELWYEDGNVVVISQNVWFKLHRSILAKHSRAFRDMFHADAFAGDIVEGCPAVTVADSPQHLALFFKVLYDPTKQPFFMDQNSSMDFRDLRALTLLSFKYDVPHIRAEALRRLRICYPATLEEWHLRYPEFCAAEPGSPRKKRALDARPVDAIAAINLARRFALHELLPAAFSVCLTQSPEFVMAQVCYGAEDVEELSREDLVWCYRSSRSLCASCSNTVASSDGTQ</sequence>
<dbReference type="HOGENOM" id="CLU_033082_6_0_1"/>
<dbReference type="Proteomes" id="UP000053257">
    <property type="component" value="Unassembled WGS sequence"/>
</dbReference>
<proteinExistence type="predicted"/>